<feature type="coiled-coil region" evidence="1">
    <location>
        <begin position="6"/>
        <end position="40"/>
    </location>
</feature>
<evidence type="ECO:0000256" key="1">
    <source>
        <dbReference type="SAM" id="Coils"/>
    </source>
</evidence>
<sequence length="77" mass="9107">MVETRHSVAEEAFQRLVKERKAYENELAALREKLATMGEAEDRYTRRLIEDQIKETCKALEMVDRQVLKFSCSQEEK</sequence>
<evidence type="ECO:0000313" key="3">
    <source>
        <dbReference type="Proteomes" id="UP000000819"/>
    </source>
</evidence>
<name>I7JTZ7_ENCCU</name>
<dbReference type="Proteomes" id="UP000000819">
    <property type="component" value="Chromosome IV"/>
</dbReference>
<reference evidence="2 3" key="2">
    <citation type="journal article" date="2009" name="BMC Genomics">
        <title>Identification of transcriptional signals in Encephalitozoon cuniculi widespread among Microsporidia phylum: support for accurate structural genome annotation.</title>
        <authorList>
            <person name="Peyretaillade E."/>
            <person name="Goncalves O."/>
            <person name="Terrat S."/>
            <person name="Dugat-Bony E."/>
            <person name="Wincker P."/>
            <person name="Cornman R.S."/>
            <person name="Evans J.D."/>
            <person name="Delbac F."/>
            <person name="Peyret P."/>
        </authorList>
    </citation>
    <scope>NUCLEOTIDE SEQUENCE [LARGE SCALE GENOMIC DNA]</scope>
    <source>
        <strain evidence="2 3">GB-M1</strain>
    </source>
</reference>
<accession>I7JTZ7</accession>
<dbReference type="OrthoDB" id="2192410at2759"/>
<dbReference type="InParanoid" id="I7JTZ7"/>
<dbReference type="AlphaFoldDB" id="I7JTZ7"/>
<organism evidence="2 3">
    <name type="scientific">Encephalitozoon cuniculi (strain GB-M1)</name>
    <name type="common">Microsporidian parasite</name>
    <dbReference type="NCBI Taxonomy" id="284813"/>
    <lineage>
        <taxon>Eukaryota</taxon>
        <taxon>Fungi</taxon>
        <taxon>Fungi incertae sedis</taxon>
        <taxon>Microsporidia</taxon>
        <taxon>Unikaryonidae</taxon>
        <taxon>Encephalitozoon</taxon>
    </lineage>
</organism>
<evidence type="ECO:0000313" key="2">
    <source>
        <dbReference type="EMBL" id="CCI73934.1"/>
    </source>
</evidence>
<dbReference type="Gene3D" id="1.20.58.90">
    <property type="match status" value="1"/>
</dbReference>
<gene>
    <name evidence="2" type="ordered locus">ECU04_1605</name>
</gene>
<proteinExistence type="predicted"/>
<dbReference type="RefSeq" id="NP_001402491.1">
    <property type="nucleotide sequence ID" value="NM_001415607.1"/>
</dbReference>
<reference evidence="2 3" key="1">
    <citation type="journal article" date="2001" name="Nature">
        <title>Genome sequence and gene compaction of the eukaryote parasite Encephalitozoon cuniculi.</title>
        <authorList>
            <person name="Katinka M.D."/>
            <person name="Duprat S."/>
            <person name="Cornillot E."/>
            <person name="Metenier G."/>
            <person name="Thomarat F."/>
            <person name="Prensier G."/>
            <person name="Barbe V."/>
            <person name="Peyretaillade E."/>
            <person name="Brottier P."/>
            <person name="Wincker P."/>
            <person name="Delbac F."/>
            <person name="El Alaoui H."/>
            <person name="Peyret P."/>
            <person name="Saurin W."/>
            <person name="Gouy M."/>
            <person name="Weissenbach J."/>
            <person name="Vivares C.P."/>
        </authorList>
    </citation>
    <scope>NUCLEOTIDE SEQUENCE [LARGE SCALE GENOMIC DNA]</scope>
    <source>
        <strain evidence="2 3">GB-M1</strain>
    </source>
</reference>
<keyword evidence="1" id="KW-0175">Coiled coil</keyword>
<protein>
    <submittedName>
        <fullName evidence="2">ECU04_1605 protein</fullName>
    </submittedName>
</protein>
<dbReference type="GeneID" id="77136347"/>
<dbReference type="EMBL" id="AL590444">
    <property type="protein sequence ID" value="CCI73934.1"/>
    <property type="molecule type" value="Genomic_DNA"/>
</dbReference>
<dbReference type="HOGENOM" id="CLU_198482_0_0_1"/>
<dbReference type="KEGG" id="ecu:ECU04_1605"/>
<dbReference type="VEuPathDB" id="MicrosporidiaDB:ECU04_1605"/>
<keyword evidence="3" id="KW-1185">Reference proteome</keyword>